<dbReference type="GO" id="GO:0005829">
    <property type="term" value="C:cytosol"/>
    <property type="evidence" value="ECO:0007669"/>
    <property type="project" value="TreeGrafter"/>
</dbReference>
<dbReference type="GO" id="GO:0061522">
    <property type="term" value="F:1,4-dihydroxy-2-naphthoyl-CoA thioesterase activity"/>
    <property type="evidence" value="ECO:0007669"/>
    <property type="project" value="TreeGrafter"/>
</dbReference>
<dbReference type="InterPro" id="IPR029069">
    <property type="entry name" value="HotDog_dom_sf"/>
</dbReference>
<dbReference type="EMBL" id="CADCUG010000040">
    <property type="protein sequence ID" value="CAA9324749.1"/>
    <property type="molecule type" value="Genomic_DNA"/>
</dbReference>
<evidence type="ECO:0000256" key="1">
    <source>
        <dbReference type="ARBA" id="ARBA00008324"/>
    </source>
</evidence>
<dbReference type="SUPFAM" id="SSF54637">
    <property type="entry name" value="Thioesterase/thiol ester dehydrase-isomerase"/>
    <property type="match status" value="1"/>
</dbReference>
<feature type="domain" description="Thioesterase" evidence="3">
    <location>
        <begin position="41"/>
        <end position="116"/>
    </location>
</feature>
<dbReference type="InterPro" id="IPR003736">
    <property type="entry name" value="PAAI_dom"/>
</dbReference>
<name>A0A6J4LC02_9ACTN</name>
<dbReference type="AlphaFoldDB" id="A0A6J4LC02"/>
<gene>
    <name evidence="4" type="ORF">AVDCRST_MAG29-660</name>
</gene>
<organism evidence="4">
    <name type="scientific">uncultured Nocardioidaceae bacterium</name>
    <dbReference type="NCBI Taxonomy" id="253824"/>
    <lineage>
        <taxon>Bacteria</taxon>
        <taxon>Bacillati</taxon>
        <taxon>Actinomycetota</taxon>
        <taxon>Actinomycetes</taxon>
        <taxon>Propionibacteriales</taxon>
        <taxon>Nocardioidaceae</taxon>
        <taxon>environmental samples</taxon>
    </lineage>
</organism>
<evidence type="ECO:0000313" key="4">
    <source>
        <dbReference type="EMBL" id="CAA9324749.1"/>
    </source>
</evidence>
<reference evidence="4" key="1">
    <citation type="submission" date="2020-02" db="EMBL/GenBank/DDBJ databases">
        <authorList>
            <person name="Meier V. D."/>
        </authorList>
    </citation>
    <scope>NUCLEOTIDE SEQUENCE</scope>
    <source>
        <strain evidence="4">AVDCRST_MAG29</strain>
    </source>
</reference>
<accession>A0A6J4LC02</accession>
<dbReference type="CDD" id="cd03443">
    <property type="entry name" value="PaaI_thioesterase"/>
    <property type="match status" value="1"/>
</dbReference>
<evidence type="ECO:0000259" key="3">
    <source>
        <dbReference type="Pfam" id="PF03061"/>
    </source>
</evidence>
<dbReference type="PANTHER" id="PTHR43240">
    <property type="entry name" value="1,4-DIHYDROXY-2-NAPHTHOYL-COA THIOESTERASE 1"/>
    <property type="match status" value="1"/>
</dbReference>
<proteinExistence type="inferred from homology"/>
<protein>
    <recommendedName>
        <fullName evidence="3">Thioesterase domain-containing protein</fullName>
    </recommendedName>
</protein>
<keyword evidence="2" id="KW-0378">Hydrolase</keyword>
<comment type="similarity">
    <text evidence="1">Belongs to the thioesterase PaaI family.</text>
</comment>
<dbReference type="NCBIfam" id="TIGR00369">
    <property type="entry name" value="unchar_dom_1"/>
    <property type="match status" value="1"/>
</dbReference>
<dbReference type="InterPro" id="IPR006683">
    <property type="entry name" value="Thioestr_dom"/>
</dbReference>
<evidence type="ECO:0000256" key="2">
    <source>
        <dbReference type="ARBA" id="ARBA00022801"/>
    </source>
</evidence>
<dbReference type="PANTHER" id="PTHR43240:SF5">
    <property type="entry name" value="1,4-DIHYDROXY-2-NAPHTHOYL-COA THIOESTERASE 1"/>
    <property type="match status" value="1"/>
</dbReference>
<sequence>MDNTDLSSGLIGMLGIRVVSVDADSCVLSWTTGPEHFQPVGITHGGVFCAAVETAASIAAGAWFGDRGQVVGTSNHTEFLRPVREGTMTATAIPVHRGRSQQLWDVAITDEQGRLVSTGRVRLANLPG</sequence>
<dbReference type="Gene3D" id="3.10.129.10">
    <property type="entry name" value="Hotdog Thioesterase"/>
    <property type="match status" value="1"/>
</dbReference>
<dbReference type="Pfam" id="PF03061">
    <property type="entry name" value="4HBT"/>
    <property type="match status" value="1"/>
</dbReference>